<feature type="domain" description="Mur ligase central" evidence="2">
    <location>
        <begin position="108"/>
        <end position="169"/>
    </location>
</feature>
<dbReference type="SUPFAM" id="SSF53623">
    <property type="entry name" value="MurD-like peptide ligases, catalytic domain"/>
    <property type="match status" value="1"/>
</dbReference>
<sequence>MRLSELLTGLDVRRAADTADPECAGLAYDSRRVTPGMVFFALSGEKTDGHAYAAESAARGAVAVVGERDCGLPPGVQQVFVANARQALAQVAARIHQDPSRDLKVIGITGTNGKTTVAFMVRHILRRSDISTGMIGTVEYDVGSRVLPAARTTPESLELQQMFAQMRDSG</sequence>
<gene>
    <name evidence="3" type="ORF">METZ01_LOCUS490762</name>
</gene>
<dbReference type="PANTHER" id="PTHR23135">
    <property type="entry name" value="MUR LIGASE FAMILY MEMBER"/>
    <property type="match status" value="1"/>
</dbReference>
<dbReference type="AlphaFoldDB" id="A0A383D1Z7"/>
<proteinExistence type="predicted"/>
<dbReference type="GO" id="GO:0016881">
    <property type="term" value="F:acid-amino acid ligase activity"/>
    <property type="evidence" value="ECO:0007669"/>
    <property type="project" value="InterPro"/>
</dbReference>
<accession>A0A383D1Z7</accession>
<feature type="non-terminal residue" evidence="3">
    <location>
        <position position="170"/>
    </location>
</feature>
<dbReference type="SUPFAM" id="SSF63418">
    <property type="entry name" value="MurE/MurF N-terminal domain"/>
    <property type="match status" value="1"/>
</dbReference>
<evidence type="ECO:0000313" key="3">
    <source>
        <dbReference type="EMBL" id="SVE37908.1"/>
    </source>
</evidence>
<reference evidence="3" key="1">
    <citation type="submission" date="2018-05" db="EMBL/GenBank/DDBJ databases">
        <authorList>
            <person name="Lanie J.A."/>
            <person name="Ng W.-L."/>
            <person name="Kazmierczak K.M."/>
            <person name="Andrzejewski T.M."/>
            <person name="Davidsen T.M."/>
            <person name="Wayne K.J."/>
            <person name="Tettelin H."/>
            <person name="Glass J.I."/>
            <person name="Rusch D."/>
            <person name="Podicherti R."/>
            <person name="Tsui H.-C.T."/>
            <person name="Winkler M.E."/>
        </authorList>
    </citation>
    <scope>NUCLEOTIDE SEQUENCE</scope>
</reference>
<dbReference type="Gene3D" id="3.40.1390.10">
    <property type="entry name" value="MurE/MurF, N-terminal domain"/>
    <property type="match status" value="1"/>
</dbReference>
<name>A0A383D1Z7_9ZZZZ</name>
<dbReference type="InterPro" id="IPR036565">
    <property type="entry name" value="Mur-like_cat_sf"/>
</dbReference>
<dbReference type="InterPro" id="IPR013221">
    <property type="entry name" value="Mur_ligase_cen"/>
</dbReference>
<dbReference type="GO" id="GO:0005524">
    <property type="term" value="F:ATP binding"/>
    <property type="evidence" value="ECO:0007669"/>
    <property type="project" value="InterPro"/>
</dbReference>
<dbReference type="InterPro" id="IPR000713">
    <property type="entry name" value="Mur_ligase_N"/>
</dbReference>
<dbReference type="Pfam" id="PF08245">
    <property type="entry name" value="Mur_ligase_M"/>
    <property type="match status" value="1"/>
</dbReference>
<evidence type="ECO:0000259" key="2">
    <source>
        <dbReference type="Pfam" id="PF08245"/>
    </source>
</evidence>
<dbReference type="PANTHER" id="PTHR23135:SF4">
    <property type="entry name" value="UDP-N-ACETYLMURAMOYL-L-ALANYL-D-GLUTAMATE--2,6-DIAMINOPIMELATE LIGASE MURE HOMOLOG, CHLOROPLASTIC"/>
    <property type="match status" value="1"/>
</dbReference>
<evidence type="ECO:0008006" key="4">
    <source>
        <dbReference type="Google" id="ProtNLM"/>
    </source>
</evidence>
<evidence type="ECO:0000259" key="1">
    <source>
        <dbReference type="Pfam" id="PF01225"/>
    </source>
</evidence>
<protein>
    <recommendedName>
        <fullName evidence="4">Mur ligase N-terminal catalytic domain-containing protein</fullName>
    </recommendedName>
</protein>
<dbReference type="Gene3D" id="3.40.1190.10">
    <property type="entry name" value="Mur-like, catalytic domain"/>
    <property type="match status" value="1"/>
</dbReference>
<dbReference type="EMBL" id="UINC01213227">
    <property type="protein sequence ID" value="SVE37908.1"/>
    <property type="molecule type" value="Genomic_DNA"/>
</dbReference>
<organism evidence="3">
    <name type="scientific">marine metagenome</name>
    <dbReference type="NCBI Taxonomy" id="408172"/>
    <lineage>
        <taxon>unclassified sequences</taxon>
        <taxon>metagenomes</taxon>
        <taxon>ecological metagenomes</taxon>
    </lineage>
</organism>
<dbReference type="InterPro" id="IPR035911">
    <property type="entry name" value="MurE/MurF_N"/>
</dbReference>
<dbReference type="Pfam" id="PF01225">
    <property type="entry name" value="Mur_ligase"/>
    <property type="match status" value="1"/>
</dbReference>
<feature type="domain" description="Mur ligase N-terminal catalytic" evidence="1">
    <location>
        <begin position="25"/>
        <end position="94"/>
    </location>
</feature>